<organism evidence="4 5">
    <name type="scientific">Durusdinium trenchii</name>
    <dbReference type="NCBI Taxonomy" id="1381693"/>
    <lineage>
        <taxon>Eukaryota</taxon>
        <taxon>Sar</taxon>
        <taxon>Alveolata</taxon>
        <taxon>Dinophyceae</taxon>
        <taxon>Suessiales</taxon>
        <taxon>Symbiodiniaceae</taxon>
        <taxon>Durusdinium</taxon>
    </lineage>
</organism>
<accession>A0ABP0LNB3</accession>
<keyword evidence="2" id="KW-0521">NADP</keyword>
<evidence type="ECO:0000256" key="3">
    <source>
        <dbReference type="ARBA" id="ARBA00023002"/>
    </source>
</evidence>
<reference evidence="4 5" key="1">
    <citation type="submission" date="2024-02" db="EMBL/GenBank/DDBJ databases">
        <authorList>
            <person name="Chen Y."/>
            <person name="Shah S."/>
            <person name="Dougan E. K."/>
            <person name="Thang M."/>
            <person name="Chan C."/>
        </authorList>
    </citation>
    <scope>NUCLEOTIDE SEQUENCE [LARGE SCALE GENOMIC DNA]</scope>
</reference>
<evidence type="ECO:0000313" key="4">
    <source>
        <dbReference type="EMBL" id="CAK9039695.1"/>
    </source>
</evidence>
<dbReference type="InterPro" id="IPR036291">
    <property type="entry name" value="NAD(P)-bd_dom_sf"/>
</dbReference>
<gene>
    <name evidence="4" type="ORF">SCF082_LOCUS23207</name>
</gene>
<dbReference type="EMBL" id="CAXAMM010016706">
    <property type="protein sequence ID" value="CAK9039695.1"/>
    <property type="molecule type" value="Genomic_DNA"/>
</dbReference>
<protein>
    <submittedName>
        <fullName evidence="4">Chloroplastic (Translocon at the inner envelope membrane of chloroplasts 32) (PsTIC32)</fullName>
    </submittedName>
</protein>
<comment type="caution">
    <text evidence="4">The sequence shown here is derived from an EMBL/GenBank/DDBJ whole genome shotgun (WGS) entry which is preliminary data.</text>
</comment>
<evidence type="ECO:0000313" key="5">
    <source>
        <dbReference type="Proteomes" id="UP001642464"/>
    </source>
</evidence>
<proteinExistence type="inferred from homology"/>
<dbReference type="SUPFAM" id="SSF51735">
    <property type="entry name" value="NAD(P)-binding Rossmann-fold domains"/>
    <property type="match status" value="1"/>
</dbReference>
<dbReference type="InterPro" id="IPR002347">
    <property type="entry name" value="SDR_fam"/>
</dbReference>
<evidence type="ECO:0000256" key="1">
    <source>
        <dbReference type="ARBA" id="ARBA00006484"/>
    </source>
</evidence>
<dbReference type="Gene3D" id="3.40.50.720">
    <property type="entry name" value="NAD(P)-binding Rossmann-like Domain"/>
    <property type="match status" value="1"/>
</dbReference>
<dbReference type="Pfam" id="PF00106">
    <property type="entry name" value="adh_short"/>
    <property type="match status" value="1"/>
</dbReference>
<evidence type="ECO:0000256" key="2">
    <source>
        <dbReference type="ARBA" id="ARBA00022857"/>
    </source>
</evidence>
<sequence>MDGKVRMVFPQPRFCEEDLPDLRGQTALVTGANSGVGLSTARALAKHGAKVVVACRSVAKAQAAKREILRQLGDGSGVQDNLVVLPVGLDLGSSQSVREFASAFSASHARQLDMLVLNAGIMFTPFELSEDGVEMQFMVNHVSHFLLTLLLLPELTPGARVVSVSSCGHFATYPEGIRWAALNASDSYDKFFAYGQSKLANILFTRELAARTRGRDLFVNAAHPGFVATNIQRSINADLRKLFGWLVDACNDIFTQIFGLTPDEGALTQLFLAASPRVRAEGIHGEYWVPTARNATADAWALSPTISRHALDDKLAADLWEFSVKVTGTEALARDLKLERP</sequence>
<keyword evidence="5" id="KW-1185">Reference proteome</keyword>
<keyword evidence="3" id="KW-0560">Oxidoreductase</keyword>
<dbReference type="PANTHER" id="PTHR24320:SF282">
    <property type="entry name" value="WW DOMAIN-CONTAINING OXIDOREDUCTASE"/>
    <property type="match status" value="1"/>
</dbReference>
<dbReference type="Proteomes" id="UP001642464">
    <property type="component" value="Unassembled WGS sequence"/>
</dbReference>
<name>A0ABP0LNB3_9DINO</name>
<dbReference type="PRINTS" id="PR00081">
    <property type="entry name" value="GDHRDH"/>
</dbReference>
<dbReference type="PANTHER" id="PTHR24320">
    <property type="entry name" value="RETINOL DEHYDROGENASE"/>
    <property type="match status" value="1"/>
</dbReference>
<comment type="similarity">
    <text evidence="1">Belongs to the short-chain dehydrogenases/reductases (SDR) family.</text>
</comment>